<dbReference type="InterPro" id="IPR033246">
    <property type="entry name" value="BIN4"/>
</dbReference>
<dbReference type="GO" id="GO:0051276">
    <property type="term" value="P:chromosome organization"/>
    <property type="evidence" value="ECO:0000318"/>
    <property type="project" value="GO_Central"/>
</dbReference>
<evidence type="ECO:0000256" key="1">
    <source>
        <dbReference type="SAM" id="MobiDB-lite"/>
    </source>
</evidence>
<evidence type="ECO:0008006" key="4">
    <source>
        <dbReference type="Google" id="ProtNLM"/>
    </source>
</evidence>
<organism evidence="2 3">
    <name type="scientific">Marchantia polymorpha</name>
    <name type="common">Common liverwort</name>
    <name type="synonym">Marchantia aquatica</name>
    <dbReference type="NCBI Taxonomy" id="3197"/>
    <lineage>
        <taxon>Eukaryota</taxon>
        <taxon>Viridiplantae</taxon>
        <taxon>Streptophyta</taxon>
        <taxon>Embryophyta</taxon>
        <taxon>Marchantiophyta</taxon>
        <taxon>Marchantiopsida</taxon>
        <taxon>Marchantiidae</taxon>
        <taxon>Marchantiales</taxon>
        <taxon>Marchantiaceae</taxon>
        <taxon>Marchantia</taxon>
    </lineage>
</organism>
<feature type="compositionally biased region" description="Basic residues" evidence="1">
    <location>
        <begin position="81"/>
        <end position="96"/>
    </location>
</feature>
<sequence>MEREASPDWLRDFKSPTEDAFMILSSSPSTSSRDVPRQIPDSKDLAEVKELEDDIEENSSIASLLGAGKALKGVGSQGSPPKKRGRPPGKGQKKQGKVVSAAVEGEVNPEDDDHEGEKKVISSRRPRGRKRQLDSDDDDDEEFKPLTKSKKTTPTPKAKRDGPKTPKSSGKNKRISMSEDEEIGALKRVRRSIDLDPVDDAPDEDDDEDESAPISSLSSFSMAVTPPALDPSSSESATIALSKLKRLRADALVALVKDDVIEELGQSQKEDLIAEDETGEPPERKTKRSLSTLPVMFADKIHRTKVLLECEGDALDLSGDMGAVGRFVVSSGRDNDEDQMCLDLKGVVYKTTIVPSNTFFVVNVGQTEAKVEAIMNDFMQLQPDVNQAGDETVVEGTLEGFAFDLDNEGDGGAVPNSTPAPAEDDNDDSDEKPKKKLKKPAVVKGGKGKPKTTGKGAAKKPRAKTKTAAKKPAKAKAARKPKAAKG</sequence>
<proteinExistence type="predicted"/>
<evidence type="ECO:0000313" key="2">
    <source>
        <dbReference type="EMBL" id="PTQ29350.1"/>
    </source>
</evidence>
<dbReference type="Gramene" id="Mp5g12000.1">
    <property type="protein sequence ID" value="Mp5g12000.1.cds"/>
    <property type="gene ID" value="Mp5g12000"/>
</dbReference>
<feature type="region of interest" description="Disordered" evidence="1">
    <location>
        <begin position="71"/>
        <end position="234"/>
    </location>
</feature>
<gene>
    <name evidence="2" type="ORF">MARPO_0143s0029</name>
</gene>
<feature type="region of interest" description="Disordered" evidence="1">
    <location>
        <begin position="404"/>
        <end position="486"/>
    </location>
</feature>
<feature type="compositionally biased region" description="Basic residues" evidence="1">
    <location>
        <begin position="121"/>
        <end position="130"/>
    </location>
</feature>
<dbReference type="OrthoDB" id="549068at2759"/>
<feature type="compositionally biased region" description="Acidic residues" evidence="1">
    <location>
        <begin position="196"/>
        <end position="211"/>
    </location>
</feature>
<dbReference type="GO" id="GO:0003690">
    <property type="term" value="F:double-stranded DNA binding"/>
    <property type="evidence" value="ECO:0000318"/>
    <property type="project" value="GO_Central"/>
</dbReference>
<dbReference type="EMBL" id="KZ772813">
    <property type="protein sequence ID" value="PTQ29350.1"/>
    <property type="molecule type" value="Genomic_DNA"/>
</dbReference>
<dbReference type="Proteomes" id="UP000244005">
    <property type="component" value="Unassembled WGS sequence"/>
</dbReference>
<name>A0A2R6W661_MARPO</name>
<keyword evidence="3" id="KW-1185">Reference proteome</keyword>
<feature type="compositionally biased region" description="Basic residues" evidence="1">
    <location>
        <begin position="434"/>
        <end position="486"/>
    </location>
</feature>
<accession>A0A2R6W661</accession>
<dbReference type="AlphaFoldDB" id="A0A2R6W661"/>
<dbReference type="PANTHER" id="PTHR34810">
    <property type="entry name" value="DNA-BINDING PROTEIN BIN4"/>
    <property type="match status" value="1"/>
</dbReference>
<evidence type="ECO:0000313" key="3">
    <source>
        <dbReference type="Proteomes" id="UP000244005"/>
    </source>
</evidence>
<dbReference type="GO" id="GO:0042023">
    <property type="term" value="P:DNA endoreduplication"/>
    <property type="evidence" value="ECO:0000318"/>
    <property type="project" value="GO_Central"/>
</dbReference>
<dbReference type="PANTHER" id="PTHR34810:SF1">
    <property type="entry name" value="DNA-BINDING PROTEIN BIN4"/>
    <property type="match status" value="1"/>
</dbReference>
<feature type="compositionally biased region" description="Basic and acidic residues" evidence="1">
    <location>
        <begin position="34"/>
        <end position="43"/>
    </location>
</feature>
<reference evidence="3" key="1">
    <citation type="journal article" date="2017" name="Cell">
        <title>Insights into land plant evolution garnered from the Marchantia polymorpha genome.</title>
        <authorList>
            <person name="Bowman J.L."/>
            <person name="Kohchi T."/>
            <person name="Yamato K.T."/>
            <person name="Jenkins J."/>
            <person name="Shu S."/>
            <person name="Ishizaki K."/>
            <person name="Yamaoka S."/>
            <person name="Nishihama R."/>
            <person name="Nakamura Y."/>
            <person name="Berger F."/>
            <person name="Adam C."/>
            <person name="Aki S.S."/>
            <person name="Althoff F."/>
            <person name="Araki T."/>
            <person name="Arteaga-Vazquez M.A."/>
            <person name="Balasubrmanian S."/>
            <person name="Barry K."/>
            <person name="Bauer D."/>
            <person name="Boehm C.R."/>
            <person name="Briginshaw L."/>
            <person name="Caballero-Perez J."/>
            <person name="Catarino B."/>
            <person name="Chen F."/>
            <person name="Chiyoda S."/>
            <person name="Chovatia M."/>
            <person name="Davies K.M."/>
            <person name="Delmans M."/>
            <person name="Demura T."/>
            <person name="Dierschke T."/>
            <person name="Dolan L."/>
            <person name="Dorantes-Acosta A.E."/>
            <person name="Eklund D.M."/>
            <person name="Florent S.N."/>
            <person name="Flores-Sandoval E."/>
            <person name="Fujiyama A."/>
            <person name="Fukuzawa H."/>
            <person name="Galik B."/>
            <person name="Grimanelli D."/>
            <person name="Grimwood J."/>
            <person name="Grossniklaus U."/>
            <person name="Hamada T."/>
            <person name="Haseloff J."/>
            <person name="Hetherington A.J."/>
            <person name="Higo A."/>
            <person name="Hirakawa Y."/>
            <person name="Hundley H.N."/>
            <person name="Ikeda Y."/>
            <person name="Inoue K."/>
            <person name="Inoue S.I."/>
            <person name="Ishida S."/>
            <person name="Jia Q."/>
            <person name="Kakita M."/>
            <person name="Kanazawa T."/>
            <person name="Kawai Y."/>
            <person name="Kawashima T."/>
            <person name="Kennedy M."/>
            <person name="Kinose K."/>
            <person name="Kinoshita T."/>
            <person name="Kohara Y."/>
            <person name="Koide E."/>
            <person name="Komatsu K."/>
            <person name="Kopischke S."/>
            <person name="Kubo M."/>
            <person name="Kyozuka J."/>
            <person name="Lagercrantz U."/>
            <person name="Lin S.S."/>
            <person name="Lindquist E."/>
            <person name="Lipzen A.M."/>
            <person name="Lu C.W."/>
            <person name="De Luna E."/>
            <person name="Martienssen R.A."/>
            <person name="Minamino N."/>
            <person name="Mizutani M."/>
            <person name="Mizutani M."/>
            <person name="Mochizuki N."/>
            <person name="Monte I."/>
            <person name="Mosher R."/>
            <person name="Nagasaki H."/>
            <person name="Nakagami H."/>
            <person name="Naramoto S."/>
            <person name="Nishitani K."/>
            <person name="Ohtani M."/>
            <person name="Okamoto T."/>
            <person name="Okumura M."/>
            <person name="Phillips J."/>
            <person name="Pollak B."/>
            <person name="Reinders A."/>
            <person name="Rovekamp M."/>
            <person name="Sano R."/>
            <person name="Sawa S."/>
            <person name="Schmid M.W."/>
            <person name="Shirakawa M."/>
            <person name="Solano R."/>
            <person name="Spunde A."/>
            <person name="Suetsugu N."/>
            <person name="Sugano S."/>
            <person name="Sugiyama A."/>
            <person name="Sun R."/>
            <person name="Suzuki Y."/>
            <person name="Takenaka M."/>
            <person name="Takezawa D."/>
            <person name="Tomogane H."/>
            <person name="Tsuzuki M."/>
            <person name="Ueda T."/>
            <person name="Umeda M."/>
            <person name="Ward J.M."/>
            <person name="Watanabe Y."/>
            <person name="Yazaki K."/>
            <person name="Yokoyama R."/>
            <person name="Yoshitake Y."/>
            <person name="Yotsui I."/>
            <person name="Zachgo S."/>
            <person name="Schmutz J."/>
        </authorList>
    </citation>
    <scope>NUCLEOTIDE SEQUENCE [LARGE SCALE GENOMIC DNA]</scope>
    <source>
        <strain evidence="3">Tak-1</strain>
    </source>
</reference>
<dbReference type="GO" id="GO:0009330">
    <property type="term" value="C:DNA topoisomerase type II (double strand cut, ATP-hydrolyzing) complex"/>
    <property type="evidence" value="ECO:0000318"/>
    <property type="project" value="GO_Central"/>
</dbReference>
<dbReference type="GO" id="GO:0005634">
    <property type="term" value="C:nucleus"/>
    <property type="evidence" value="ECO:0000318"/>
    <property type="project" value="GO_Central"/>
</dbReference>
<protein>
    <recommendedName>
        <fullName evidence="4">DNA-binding protein BIN4</fullName>
    </recommendedName>
</protein>
<feature type="region of interest" description="Disordered" evidence="1">
    <location>
        <begin position="24"/>
        <end position="43"/>
    </location>
</feature>